<evidence type="ECO:0000256" key="2">
    <source>
        <dbReference type="ARBA" id="ARBA00006555"/>
    </source>
</evidence>
<dbReference type="PRINTS" id="PR01374">
    <property type="entry name" value="TONBPROTEIN"/>
</dbReference>
<keyword evidence="5 10" id="KW-0997">Cell inner membrane</keyword>
<dbReference type="PROSITE" id="PS52015">
    <property type="entry name" value="TONB_CTD"/>
    <property type="match status" value="1"/>
</dbReference>
<dbReference type="InterPro" id="IPR037682">
    <property type="entry name" value="TonB_C"/>
</dbReference>
<dbReference type="Proteomes" id="UP000651977">
    <property type="component" value="Unassembled WGS sequence"/>
</dbReference>
<evidence type="ECO:0000256" key="9">
    <source>
        <dbReference type="ARBA" id="ARBA00023136"/>
    </source>
</evidence>
<dbReference type="InterPro" id="IPR051045">
    <property type="entry name" value="TonB-dependent_transducer"/>
</dbReference>
<evidence type="ECO:0000256" key="8">
    <source>
        <dbReference type="ARBA" id="ARBA00022989"/>
    </source>
</evidence>
<dbReference type="NCBIfam" id="TIGR01352">
    <property type="entry name" value="tonB_Cterm"/>
    <property type="match status" value="1"/>
</dbReference>
<dbReference type="Gene3D" id="3.30.2420.10">
    <property type="entry name" value="TonB"/>
    <property type="match status" value="1"/>
</dbReference>
<keyword evidence="4 10" id="KW-1003">Cell membrane</keyword>
<keyword evidence="7 10" id="KW-0653">Protein transport</keyword>
<comment type="function">
    <text evidence="10">Interacts with outer membrane receptor proteins that carry out high-affinity binding and energy dependent uptake into the periplasmic space of specific substrates. It could act to transduce energy from the cytoplasmic membrane to specific energy-requiring processes in the outer membrane, resulting in the release into the periplasm of ligands bound by these outer membrane proteins.</text>
</comment>
<protein>
    <recommendedName>
        <fullName evidence="10">Protein TonB</fullName>
    </recommendedName>
</protein>
<evidence type="ECO:0000259" key="11">
    <source>
        <dbReference type="PROSITE" id="PS52015"/>
    </source>
</evidence>
<evidence type="ECO:0000256" key="6">
    <source>
        <dbReference type="ARBA" id="ARBA00022692"/>
    </source>
</evidence>
<keyword evidence="13" id="KW-1185">Reference proteome</keyword>
<evidence type="ECO:0000313" key="12">
    <source>
        <dbReference type="EMBL" id="GGB08101.1"/>
    </source>
</evidence>
<gene>
    <name evidence="12" type="ORF">GCM10007414_21870</name>
</gene>
<comment type="subcellular location">
    <subcellularLocation>
        <location evidence="1 10">Cell inner membrane</location>
        <topology evidence="1 10">Single-pass membrane protein</topology>
        <orientation evidence="1 10">Periplasmic side</orientation>
    </subcellularLocation>
</comment>
<evidence type="ECO:0000256" key="10">
    <source>
        <dbReference type="RuleBase" id="RU362123"/>
    </source>
</evidence>
<keyword evidence="10" id="KW-0735">Signal-anchor</keyword>
<keyword evidence="8" id="KW-1133">Transmembrane helix</keyword>
<proteinExistence type="inferred from homology"/>
<organism evidence="12 13">
    <name type="scientific">Agarivorans gilvus</name>
    <dbReference type="NCBI Taxonomy" id="680279"/>
    <lineage>
        <taxon>Bacteria</taxon>
        <taxon>Pseudomonadati</taxon>
        <taxon>Pseudomonadota</taxon>
        <taxon>Gammaproteobacteria</taxon>
        <taxon>Alteromonadales</taxon>
        <taxon>Alteromonadaceae</taxon>
        <taxon>Agarivorans</taxon>
    </lineage>
</organism>
<comment type="similarity">
    <text evidence="2 10">Belongs to the TonB family.</text>
</comment>
<keyword evidence="3 10" id="KW-0813">Transport</keyword>
<evidence type="ECO:0000256" key="1">
    <source>
        <dbReference type="ARBA" id="ARBA00004383"/>
    </source>
</evidence>
<dbReference type="InterPro" id="IPR006260">
    <property type="entry name" value="TonB/TolA_C"/>
</dbReference>
<feature type="domain" description="TonB C-terminal" evidence="11">
    <location>
        <begin position="131"/>
        <end position="225"/>
    </location>
</feature>
<accession>A0ABQ1I1Q4</accession>
<evidence type="ECO:0000256" key="5">
    <source>
        <dbReference type="ARBA" id="ARBA00022519"/>
    </source>
</evidence>
<reference evidence="13" key="1">
    <citation type="journal article" date="2019" name="Int. J. Syst. Evol. Microbiol.">
        <title>The Global Catalogue of Microorganisms (GCM) 10K type strain sequencing project: providing services to taxonomists for standard genome sequencing and annotation.</title>
        <authorList>
            <consortium name="The Broad Institute Genomics Platform"/>
            <consortium name="The Broad Institute Genome Sequencing Center for Infectious Disease"/>
            <person name="Wu L."/>
            <person name="Ma J."/>
        </authorList>
    </citation>
    <scope>NUCLEOTIDE SEQUENCE [LARGE SCALE GENOMIC DNA]</scope>
    <source>
        <strain evidence="13">CGMCC 1.10131</strain>
    </source>
</reference>
<dbReference type="InterPro" id="IPR003538">
    <property type="entry name" value="TonB"/>
</dbReference>
<name>A0ABQ1I1Q4_9ALTE</name>
<sequence>MLRILLLLPFGGVLASAMFIALAQLSGLPKQNQPSPPDLAPIQLFKLSQSSELQIRQRSLPEAPQLIPASQPSYQQAPTSAHTRDTSPAKLATLSDLSLPKLDNAEFKRGLSLANAIINAPQPANDASGPSLNLSIQPQYRHPPEYPLAARRRNIEGSVTLEFNVQANGQVLASSIKVLEATPSGVFEQAAKRSLSQWRFPVDQKTAPFGFKSRQKIEFKLTHDQ</sequence>
<evidence type="ECO:0000256" key="7">
    <source>
        <dbReference type="ARBA" id="ARBA00022927"/>
    </source>
</evidence>
<evidence type="ECO:0000256" key="4">
    <source>
        <dbReference type="ARBA" id="ARBA00022475"/>
    </source>
</evidence>
<evidence type="ECO:0000256" key="3">
    <source>
        <dbReference type="ARBA" id="ARBA00022448"/>
    </source>
</evidence>
<dbReference type="SUPFAM" id="SSF74653">
    <property type="entry name" value="TolA/TonB C-terminal domain"/>
    <property type="match status" value="1"/>
</dbReference>
<keyword evidence="6" id="KW-0812">Transmembrane</keyword>
<comment type="caution">
    <text evidence="12">The sequence shown here is derived from an EMBL/GenBank/DDBJ whole genome shotgun (WGS) entry which is preliminary data.</text>
</comment>
<dbReference type="EMBL" id="BMDY01000012">
    <property type="protein sequence ID" value="GGB08101.1"/>
    <property type="molecule type" value="Genomic_DNA"/>
</dbReference>
<keyword evidence="9" id="KW-0472">Membrane</keyword>
<evidence type="ECO:0000313" key="13">
    <source>
        <dbReference type="Proteomes" id="UP000651977"/>
    </source>
</evidence>
<dbReference type="PANTHER" id="PTHR33446">
    <property type="entry name" value="PROTEIN TONB-RELATED"/>
    <property type="match status" value="1"/>
</dbReference>
<dbReference type="Pfam" id="PF03544">
    <property type="entry name" value="TonB_C"/>
    <property type="match status" value="1"/>
</dbReference>